<evidence type="ECO:0000313" key="9">
    <source>
        <dbReference type="Proteomes" id="UP000002572"/>
    </source>
</evidence>
<keyword evidence="3 4" id="KW-0408">Iron</keyword>
<feature type="signal peptide" evidence="6">
    <location>
        <begin position="1"/>
        <end position="27"/>
    </location>
</feature>
<proteinExistence type="predicted"/>
<evidence type="ECO:0000256" key="6">
    <source>
        <dbReference type="SAM" id="SignalP"/>
    </source>
</evidence>
<dbReference type="STRING" id="653733.Selin_2444"/>
<keyword evidence="5" id="KW-0472">Membrane</keyword>
<dbReference type="AlphaFoldDB" id="E6W580"/>
<feature type="domain" description="Cytochrome c" evidence="7">
    <location>
        <begin position="30"/>
        <end position="125"/>
    </location>
</feature>
<organism evidence="8 9">
    <name type="scientific">Desulfurispirillum indicum (strain ATCC BAA-1389 / DSM 22839 / S5)</name>
    <dbReference type="NCBI Taxonomy" id="653733"/>
    <lineage>
        <taxon>Bacteria</taxon>
        <taxon>Pseudomonadati</taxon>
        <taxon>Chrysiogenota</taxon>
        <taxon>Chrysiogenia</taxon>
        <taxon>Chrysiogenales</taxon>
        <taxon>Chrysiogenaceae</taxon>
        <taxon>Desulfurispirillum</taxon>
    </lineage>
</organism>
<dbReference type="InterPro" id="IPR036909">
    <property type="entry name" value="Cyt_c-like_dom_sf"/>
</dbReference>
<keyword evidence="1 4" id="KW-0349">Heme</keyword>
<keyword evidence="2 4" id="KW-0479">Metal-binding</keyword>
<dbReference type="RefSeq" id="WP_013507030.1">
    <property type="nucleotide sequence ID" value="NC_014836.1"/>
</dbReference>
<feature type="transmembrane region" description="Helical" evidence="5">
    <location>
        <begin position="137"/>
        <end position="156"/>
    </location>
</feature>
<feature type="chain" id="PRO_5003213945" description="Cytochrome c domain-containing protein" evidence="6">
    <location>
        <begin position="28"/>
        <end position="180"/>
    </location>
</feature>
<dbReference type="SUPFAM" id="SSF46626">
    <property type="entry name" value="Cytochrome c"/>
    <property type="match status" value="1"/>
</dbReference>
<keyword evidence="5" id="KW-0812">Transmembrane</keyword>
<evidence type="ECO:0000256" key="3">
    <source>
        <dbReference type="ARBA" id="ARBA00023004"/>
    </source>
</evidence>
<dbReference type="GO" id="GO:0020037">
    <property type="term" value="F:heme binding"/>
    <property type="evidence" value="ECO:0007669"/>
    <property type="project" value="InterPro"/>
</dbReference>
<evidence type="ECO:0000256" key="5">
    <source>
        <dbReference type="SAM" id="Phobius"/>
    </source>
</evidence>
<evidence type="ECO:0000256" key="4">
    <source>
        <dbReference type="PROSITE-ProRule" id="PRU00433"/>
    </source>
</evidence>
<name>E6W580_DESIS</name>
<dbReference type="GO" id="GO:0009055">
    <property type="term" value="F:electron transfer activity"/>
    <property type="evidence" value="ECO:0007669"/>
    <property type="project" value="InterPro"/>
</dbReference>
<keyword evidence="5" id="KW-1133">Transmembrane helix</keyword>
<dbReference type="PROSITE" id="PS51007">
    <property type="entry name" value="CYTC"/>
    <property type="match status" value="1"/>
</dbReference>
<accession>E6W580</accession>
<sequence length="180" mass="18980">MMYSGRFGICALAVIGFLFILAGSACSAPGSVDDGRQWYFGGAAYANGGASCIACHGLGAAEFGVAGNASLASDLTYLSHFLSPEGIQTLLENLHHFPTMAAIYRERPLTEDERRHVTAFLAQSAESSPVRGTSSGFVLHGALGAAILFGLFFLLSRRRSAARVQRTMTPISSTAGRKSL</sequence>
<dbReference type="GO" id="GO:0046872">
    <property type="term" value="F:metal ion binding"/>
    <property type="evidence" value="ECO:0007669"/>
    <property type="project" value="UniProtKB-KW"/>
</dbReference>
<dbReference type="Proteomes" id="UP000002572">
    <property type="component" value="Chromosome"/>
</dbReference>
<dbReference type="eggNOG" id="COG2010">
    <property type="taxonomic scope" value="Bacteria"/>
</dbReference>
<gene>
    <name evidence="8" type="ordered locus">Selin_2444</name>
</gene>
<keyword evidence="6" id="KW-0732">Signal</keyword>
<evidence type="ECO:0000313" key="8">
    <source>
        <dbReference type="EMBL" id="ADU67159.1"/>
    </source>
</evidence>
<dbReference type="EMBL" id="CP002432">
    <property type="protein sequence ID" value="ADU67159.1"/>
    <property type="molecule type" value="Genomic_DNA"/>
</dbReference>
<evidence type="ECO:0000256" key="1">
    <source>
        <dbReference type="ARBA" id="ARBA00022617"/>
    </source>
</evidence>
<dbReference type="InterPro" id="IPR009056">
    <property type="entry name" value="Cyt_c-like_dom"/>
</dbReference>
<dbReference type="Gene3D" id="1.10.760.10">
    <property type="entry name" value="Cytochrome c-like domain"/>
    <property type="match status" value="1"/>
</dbReference>
<keyword evidence="9" id="KW-1185">Reference proteome</keyword>
<dbReference type="HOGENOM" id="CLU_1493919_0_0_0"/>
<dbReference type="KEGG" id="din:Selin_2444"/>
<dbReference type="InParanoid" id="E6W580"/>
<protein>
    <recommendedName>
        <fullName evidence="7">Cytochrome c domain-containing protein</fullName>
    </recommendedName>
</protein>
<evidence type="ECO:0000259" key="7">
    <source>
        <dbReference type="PROSITE" id="PS51007"/>
    </source>
</evidence>
<evidence type="ECO:0000256" key="2">
    <source>
        <dbReference type="ARBA" id="ARBA00022723"/>
    </source>
</evidence>
<dbReference type="OrthoDB" id="5296507at2"/>
<reference evidence="8 9" key="1">
    <citation type="submission" date="2010-12" db="EMBL/GenBank/DDBJ databases">
        <title>Complete sequence of Desulfurispirillum indicum S5.</title>
        <authorList>
            <consortium name="US DOE Joint Genome Institute"/>
            <person name="Lucas S."/>
            <person name="Copeland A."/>
            <person name="Lapidus A."/>
            <person name="Cheng J.-F."/>
            <person name="Goodwin L."/>
            <person name="Pitluck S."/>
            <person name="Chertkov O."/>
            <person name="Held B."/>
            <person name="Detter J.C."/>
            <person name="Han C."/>
            <person name="Tapia R."/>
            <person name="Land M."/>
            <person name="Hauser L."/>
            <person name="Kyrpides N."/>
            <person name="Ivanova N."/>
            <person name="Mikhailova N."/>
            <person name="Haggblom M."/>
            <person name="Rauschenbach I."/>
            <person name="Bini E."/>
            <person name="Woyke T."/>
        </authorList>
    </citation>
    <scope>NUCLEOTIDE SEQUENCE [LARGE SCALE GENOMIC DNA]</scope>
    <source>
        <strain evidence="9">ATCC BAA-1389 / DSM 22839 / S5</strain>
    </source>
</reference>
<dbReference type="PROSITE" id="PS51257">
    <property type="entry name" value="PROKAR_LIPOPROTEIN"/>
    <property type="match status" value="1"/>
</dbReference>